<dbReference type="AlphaFoldDB" id="A0A8A1M4W2"/>
<dbReference type="VEuPathDB" id="FungiDB:I7I51_03693"/>
<organism evidence="1 2">
    <name type="scientific">Ajellomyces capsulatus</name>
    <name type="common">Darling's disease fungus</name>
    <name type="synonym">Histoplasma capsulatum</name>
    <dbReference type="NCBI Taxonomy" id="5037"/>
    <lineage>
        <taxon>Eukaryota</taxon>
        <taxon>Fungi</taxon>
        <taxon>Dikarya</taxon>
        <taxon>Ascomycota</taxon>
        <taxon>Pezizomycotina</taxon>
        <taxon>Eurotiomycetes</taxon>
        <taxon>Eurotiomycetidae</taxon>
        <taxon>Onygenales</taxon>
        <taxon>Ajellomycetaceae</taxon>
        <taxon>Histoplasma</taxon>
    </lineage>
</organism>
<protein>
    <submittedName>
        <fullName evidence="1">Uncharacterized protein</fullName>
    </submittedName>
</protein>
<dbReference type="EMBL" id="CP069111">
    <property type="protein sequence ID" value="QSS61518.1"/>
    <property type="molecule type" value="Genomic_DNA"/>
</dbReference>
<name>A0A8A1M4W2_AJECA</name>
<proteinExistence type="predicted"/>
<sequence length="72" mass="7998">MDPPSTDLPKLPIPMTKIVAVTFKLVGWKEDSFTQSNGACDILRVFASFTSTDHHNLPGNMEPRTVNLKILD</sequence>
<evidence type="ECO:0000313" key="1">
    <source>
        <dbReference type="EMBL" id="QSS61518.1"/>
    </source>
</evidence>
<evidence type="ECO:0000313" key="2">
    <source>
        <dbReference type="Proteomes" id="UP000663671"/>
    </source>
</evidence>
<accession>A0A8A1M4W2</accession>
<gene>
    <name evidence="1" type="ORF">I7I51_03693</name>
</gene>
<reference evidence="1" key="1">
    <citation type="submission" date="2021-01" db="EMBL/GenBank/DDBJ databases">
        <title>Chromosome-level genome assembly of a human fungal pathogen reveals clustering of transcriptionally co-regulated genes.</title>
        <authorList>
            <person name="Voorhies M."/>
            <person name="Cohen S."/>
            <person name="Shea T.P."/>
            <person name="Petrus S."/>
            <person name="Munoz J.F."/>
            <person name="Poplawski S."/>
            <person name="Goldman W.E."/>
            <person name="Michael T."/>
            <person name="Cuomo C.A."/>
            <person name="Sil A."/>
            <person name="Beyhan S."/>
        </authorList>
    </citation>
    <scope>NUCLEOTIDE SEQUENCE</scope>
    <source>
        <strain evidence="1">WU24</strain>
    </source>
</reference>
<dbReference type="Proteomes" id="UP000663671">
    <property type="component" value="Chromosome 5"/>
</dbReference>